<keyword evidence="8 12" id="KW-1133">Transmembrane helix</keyword>
<proteinExistence type="inferred from homology"/>
<evidence type="ECO:0000256" key="8">
    <source>
        <dbReference type="ARBA" id="ARBA00022989"/>
    </source>
</evidence>
<keyword evidence="6 12" id="KW-0812">Transmembrane</keyword>
<evidence type="ECO:0000256" key="5">
    <source>
        <dbReference type="ARBA" id="ARBA00022597"/>
    </source>
</evidence>
<keyword evidence="3" id="KW-0813">Transport</keyword>
<evidence type="ECO:0000256" key="11">
    <source>
        <dbReference type="SAM" id="MobiDB-lite"/>
    </source>
</evidence>
<accession>A0A9K3KC86</accession>
<feature type="transmembrane region" description="Helical" evidence="12">
    <location>
        <begin position="283"/>
        <end position="301"/>
    </location>
</feature>
<name>A0A9K3KC86_9STRA</name>
<evidence type="ECO:0000256" key="9">
    <source>
        <dbReference type="ARBA" id="ARBA00023136"/>
    </source>
</evidence>
<keyword evidence="4" id="KW-1003">Cell membrane</keyword>
<comment type="subcellular location">
    <subcellularLocation>
        <location evidence="1">Cell membrane</location>
        <topology evidence="1">Multi-pass membrane protein</topology>
    </subcellularLocation>
</comment>
<feature type="compositionally biased region" description="Low complexity" evidence="11">
    <location>
        <begin position="383"/>
        <end position="395"/>
    </location>
</feature>
<dbReference type="OrthoDB" id="409725at2759"/>
<reference evidence="13" key="2">
    <citation type="submission" date="2021-04" db="EMBL/GenBank/DDBJ databases">
        <authorList>
            <person name="Podell S."/>
        </authorList>
    </citation>
    <scope>NUCLEOTIDE SEQUENCE</scope>
    <source>
        <strain evidence="13">Hildebrandi</strain>
    </source>
</reference>
<dbReference type="GO" id="GO:0005886">
    <property type="term" value="C:plasma membrane"/>
    <property type="evidence" value="ECO:0007669"/>
    <property type="project" value="UniProtKB-SubCell"/>
</dbReference>
<dbReference type="AlphaFoldDB" id="A0A9K3KC86"/>
<dbReference type="Pfam" id="PF03083">
    <property type="entry name" value="MtN3_slv"/>
    <property type="match status" value="1"/>
</dbReference>
<keyword evidence="7" id="KW-0677">Repeat</keyword>
<gene>
    <name evidence="13" type="ORF">IV203_024426</name>
</gene>
<organism evidence="13 14">
    <name type="scientific">Nitzschia inconspicua</name>
    <dbReference type="NCBI Taxonomy" id="303405"/>
    <lineage>
        <taxon>Eukaryota</taxon>
        <taxon>Sar</taxon>
        <taxon>Stramenopiles</taxon>
        <taxon>Ochrophyta</taxon>
        <taxon>Bacillariophyta</taxon>
        <taxon>Bacillariophyceae</taxon>
        <taxon>Bacillariophycidae</taxon>
        <taxon>Bacillariales</taxon>
        <taxon>Bacillariaceae</taxon>
        <taxon>Nitzschia</taxon>
    </lineage>
</organism>
<evidence type="ECO:0000256" key="1">
    <source>
        <dbReference type="ARBA" id="ARBA00004651"/>
    </source>
</evidence>
<feature type="coiled-coil region" evidence="10">
    <location>
        <begin position="139"/>
        <end position="166"/>
    </location>
</feature>
<evidence type="ECO:0000256" key="7">
    <source>
        <dbReference type="ARBA" id="ARBA00022737"/>
    </source>
</evidence>
<dbReference type="InterPro" id="IPR047664">
    <property type="entry name" value="SWEET"/>
</dbReference>
<keyword evidence="5" id="KW-0762">Sugar transport</keyword>
<reference evidence="13" key="1">
    <citation type="journal article" date="2021" name="Sci. Rep.">
        <title>Diploid genomic architecture of Nitzschia inconspicua, an elite biomass production diatom.</title>
        <authorList>
            <person name="Oliver A."/>
            <person name="Podell S."/>
            <person name="Pinowska A."/>
            <person name="Traller J.C."/>
            <person name="Smith S.R."/>
            <person name="McClure R."/>
            <person name="Beliaev A."/>
            <person name="Bohutskyi P."/>
            <person name="Hill E.A."/>
            <person name="Rabines A."/>
            <person name="Zheng H."/>
            <person name="Allen L.Z."/>
            <person name="Kuo A."/>
            <person name="Grigoriev I.V."/>
            <person name="Allen A.E."/>
            <person name="Hazlebeck D."/>
            <person name="Allen E.E."/>
        </authorList>
    </citation>
    <scope>NUCLEOTIDE SEQUENCE</scope>
    <source>
        <strain evidence="13">Hildebrandi</strain>
    </source>
</reference>
<feature type="transmembrane region" description="Helical" evidence="12">
    <location>
        <begin position="307"/>
        <end position="327"/>
    </location>
</feature>
<evidence type="ECO:0000313" key="14">
    <source>
        <dbReference type="Proteomes" id="UP000693970"/>
    </source>
</evidence>
<dbReference type="InterPro" id="IPR004316">
    <property type="entry name" value="SWEET_rpt"/>
</dbReference>
<dbReference type="PANTHER" id="PTHR10791:SF30">
    <property type="entry name" value="SUGAR TRANSPORTER SWEET1"/>
    <property type="match status" value="1"/>
</dbReference>
<sequence>MFTTTTTTTEDNSSSSDWKFVVFHYVCPSLGVLISTALYMAPLRDLKRCLQKGTLGFSSTTNTTRTETTTTGSGGGAQQQQQQQQQQLNPVPWAVMNGNCLGWLIYAHLARDPFILASNLPGILVSTYLNIGASKLQYLQAMEDDKEEERKRNVQLQQQVQQQQQQQTTQTTTDIIINEDEDAASERTIMTANIAVQTKIWSSDITVTPQDKLWLQILLLWICIVVVVLWILPICFHTSRQRTKQTIGLFVNINLLFFYGAPLQTMQTVVTTRCSDSIHTPTVLLNCINAAFWAAYGIVAVHDVVVYGPNGLGLILGLIQAFLCCVYPKTTTSTTTVYPSSSSSSSSLRQPLLLETRTIDDEHTTTTTTPLVLQGTDDDDEQQQQQQQAADGTSY</sequence>
<dbReference type="EMBL" id="JAGRRH010000027">
    <property type="protein sequence ID" value="KAG7340883.1"/>
    <property type="molecule type" value="Genomic_DNA"/>
</dbReference>
<evidence type="ECO:0000256" key="10">
    <source>
        <dbReference type="SAM" id="Coils"/>
    </source>
</evidence>
<feature type="region of interest" description="Disordered" evidence="11">
    <location>
        <begin position="356"/>
        <end position="395"/>
    </location>
</feature>
<keyword evidence="10" id="KW-0175">Coiled coil</keyword>
<comment type="caution">
    <text evidence="13">The sequence shown here is derived from an EMBL/GenBank/DDBJ whole genome shotgun (WGS) entry which is preliminary data.</text>
</comment>
<dbReference type="PANTHER" id="PTHR10791">
    <property type="entry name" value="RAG1-ACTIVATING PROTEIN 1"/>
    <property type="match status" value="1"/>
</dbReference>
<keyword evidence="9 12" id="KW-0472">Membrane</keyword>
<evidence type="ECO:0000256" key="4">
    <source>
        <dbReference type="ARBA" id="ARBA00022475"/>
    </source>
</evidence>
<keyword evidence="14" id="KW-1185">Reference proteome</keyword>
<evidence type="ECO:0000256" key="6">
    <source>
        <dbReference type="ARBA" id="ARBA00022692"/>
    </source>
</evidence>
<evidence type="ECO:0000256" key="2">
    <source>
        <dbReference type="ARBA" id="ARBA00007809"/>
    </source>
</evidence>
<evidence type="ECO:0000313" key="13">
    <source>
        <dbReference type="EMBL" id="KAG7340883.1"/>
    </source>
</evidence>
<evidence type="ECO:0000256" key="3">
    <source>
        <dbReference type="ARBA" id="ARBA00022448"/>
    </source>
</evidence>
<feature type="region of interest" description="Disordered" evidence="11">
    <location>
        <begin position="60"/>
        <end position="85"/>
    </location>
</feature>
<feature type="compositionally biased region" description="Low complexity" evidence="11">
    <location>
        <begin position="60"/>
        <end position="71"/>
    </location>
</feature>
<feature type="transmembrane region" description="Helical" evidence="12">
    <location>
        <begin position="246"/>
        <end position="263"/>
    </location>
</feature>
<feature type="transmembrane region" description="Helical" evidence="12">
    <location>
        <begin position="213"/>
        <end position="234"/>
    </location>
</feature>
<feature type="transmembrane region" description="Helical" evidence="12">
    <location>
        <begin position="20"/>
        <end position="41"/>
    </location>
</feature>
<protein>
    <submittedName>
        <fullName evidence="13">Sugar efflux transporter</fullName>
    </submittedName>
</protein>
<dbReference type="Proteomes" id="UP000693970">
    <property type="component" value="Unassembled WGS sequence"/>
</dbReference>
<evidence type="ECO:0000256" key="12">
    <source>
        <dbReference type="SAM" id="Phobius"/>
    </source>
</evidence>
<dbReference type="GO" id="GO:0051119">
    <property type="term" value="F:sugar transmembrane transporter activity"/>
    <property type="evidence" value="ECO:0007669"/>
    <property type="project" value="InterPro"/>
</dbReference>
<comment type="similarity">
    <text evidence="2">Belongs to the SWEET sugar transporter family.</text>
</comment>